<dbReference type="OrthoDB" id="621114at2"/>
<dbReference type="EMBL" id="VWNE01000022">
    <property type="protein sequence ID" value="KAA8481717.1"/>
    <property type="molecule type" value="Genomic_DNA"/>
</dbReference>
<dbReference type="InterPro" id="IPR032164">
    <property type="entry name" value="DUF5000"/>
</dbReference>
<dbReference type="InterPro" id="IPR032527">
    <property type="entry name" value="DUF4959"/>
</dbReference>
<feature type="domain" description="DUF5126" evidence="3">
    <location>
        <begin position="124"/>
        <end position="226"/>
    </location>
</feature>
<dbReference type="InterPro" id="IPR033431">
    <property type="entry name" value="DUF5126"/>
</dbReference>
<protein>
    <submittedName>
        <fullName evidence="4">DUF5126 domain-containing protein</fullName>
    </submittedName>
</protein>
<evidence type="ECO:0000313" key="4">
    <source>
        <dbReference type="EMBL" id="KAA8481717.1"/>
    </source>
</evidence>
<dbReference type="RefSeq" id="WP_141813653.1">
    <property type="nucleotide sequence ID" value="NZ_VFPL01000001.1"/>
</dbReference>
<dbReference type="PROSITE" id="PS51257">
    <property type="entry name" value="PROKAR_LIPOPROTEIN"/>
    <property type="match status" value="1"/>
</dbReference>
<feature type="domain" description="DUF4959" evidence="1">
    <location>
        <begin position="18"/>
        <end position="122"/>
    </location>
</feature>
<reference evidence="4 5" key="1">
    <citation type="submission" date="2019-09" db="EMBL/GenBank/DDBJ databases">
        <title>Pararcticibacter amylolyticus gen. nov., sp. nov., isolated from a rottenly hemp rope, and reclassification of Pedobacter tournemirensis as Pararcticibacter tournemirensis comb. nov.</title>
        <authorList>
            <person name="Cai Y."/>
        </authorList>
    </citation>
    <scope>NUCLEOTIDE SEQUENCE [LARGE SCALE GENOMIC DNA]</scope>
    <source>
        <strain evidence="4 5">TF5-37.2-LB10</strain>
    </source>
</reference>
<dbReference type="Gene3D" id="2.60.120.260">
    <property type="entry name" value="Galactose-binding domain-like"/>
    <property type="match status" value="1"/>
</dbReference>
<evidence type="ECO:0000259" key="2">
    <source>
        <dbReference type="Pfam" id="PF16391"/>
    </source>
</evidence>
<evidence type="ECO:0000313" key="5">
    <source>
        <dbReference type="Proteomes" id="UP000322918"/>
    </source>
</evidence>
<gene>
    <name evidence="4" type="ORF">F1649_14390</name>
</gene>
<evidence type="ECO:0000259" key="3">
    <source>
        <dbReference type="Pfam" id="PF17166"/>
    </source>
</evidence>
<accession>A0A5M9H9G9</accession>
<dbReference type="InterPro" id="IPR008979">
    <property type="entry name" value="Galactose-bd-like_sf"/>
</dbReference>
<dbReference type="Pfam" id="PF16391">
    <property type="entry name" value="DUF5000"/>
    <property type="match status" value="1"/>
</dbReference>
<feature type="domain" description="DUF5000" evidence="2">
    <location>
        <begin position="263"/>
        <end position="395"/>
    </location>
</feature>
<dbReference type="Pfam" id="PF16323">
    <property type="entry name" value="DUF4959"/>
    <property type="match status" value="1"/>
</dbReference>
<dbReference type="Proteomes" id="UP000322918">
    <property type="component" value="Unassembled WGS sequence"/>
</dbReference>
<dbReference type="AlphaFoldDB" id="A0A5M9H9G9"/>
<dbReference type="SUPFAM" id="SSF49785">
    <property type="entry name" value="Galactose-binding domain-like"/>
    <property type="match status" value="1"/>
</dbReference>
<proteinExistence type="predicted"/>
<evidence type="ECO:0000259" key="1">
    <source>
        <dbReference type="Pfam" id="PF16323"/>
    </source>
</evidence>
<name>A0A5M9H9G9_9SPHI</name>
<comment type="caution">
    <text evidence="4">The sequence shown here is derived from an EMBL/GenBank/DDBJ whole genome shotgun (WGS) entry which is preliminary data.</text>
</comment>
<organism evidence="4 5">
    <name type="scientific">Arcticibacter tournemirensis</name>
    <dbReference type="NCBI Taxonomy" id="699437"/>
    <lineage>
        <taxon>Bacteria</taxon>
        <taxon>Pseudomonadati</taxon>
        <taxon>Bacteroidota</taxon>
        <taxon>Sphingobacteriia</taxon>
        <taxon>Sphingobacteriales</taxon>
        <taxon>Sphingobacteriaceae</taxon>
        <taxon>Arcticibacter</taxon>
    </lineage>
</organism>
<sequence length="399" mass="43923">MKRIYFIGGLLIVFFWLGCSKEGRLDFIDEDLPAPLNVSNVKVSPTPGGAVLTYKLPSDPNLSYIKAVYEIQPGVFREAKSSRYTDTLRLVGFGDTLKHAVKVFSVGKNEKVSEPISVDVIPRTPAVRSVFATADFSSTFGGVSVSFKNPDKAELSIVVMRDSTGNNTWTKVATFYTAAVSGNFAARGLESEPQKFAMFVRDRWNNRSDTLFKTLTPKFEVEIPKTTWSALVLPTDQTALAEPGFVLSNLWNKVIGIPGTGANYASSNSSTLPQWFTIDLGKKVLMSRFKMFMDAADGHCYVGSGVKRFELWGSNSPDTDGGWTQWQLLGTFETFKPSGLPLGQATAEDTNYASILGCDYGFDNQPPAVRYLRWKTLETYASPGQVVIAEISLWGQVEP</sequence>
<dbReference type="Pfam" id="PF17166">
    <property type="entry name" value="DUF5126"/>
    <property type="match status" value="1"/>
</dbReference>
<keyword evidence="5" id="KW-1185">Reference proteome</keyword>